<feature type="binding site" evidence="8">
    <location>
        <position position="108"/>
    </location>
    <ligand>
        <name>NADPH</name>
        <dbReference type="ChEBI" id="CHEBI:57783"/>
    </ligand>
</feature>
<dbReference type="Pfam" id="PF01210">
    <property type="entry name" value="NAD_Gly3P_dh_N"/>
    <property type="match status" value="1"/>
</dbReference>
<evidence type="ECO:0000256" key="4">
    <source>
        <dbReference type="ARBA" id="ARBA00023027"/>
    </source>
</evidence>
<keyword evidence="3 8" id="KW-0560">Oxidoreductase</keyword>
<evidence type="ECO:0000256" key="2">
    <source>
        <dbReference type="ARBA" id="ARBA00022516"/>
    </source>
</evidence>
<feature type="binding site" evidence="8">
    <location>
        <position position="142"/>
    </location>
    <ligand>
        <name>NADPH</name>
        <dbReference type="ChEBI" id="CHEBI:57783"/>
    </ligand>
</feature>
<feature type="binding site" evidence="8">
    <location>
        <position position="14"/>
    </location>
    <ligand>
        <name>NADPH</name>
        <dbReference type="ChEBI" id="CHEBI:57783"/>
    </ligand>
</feature>
<dbReference type="Pfam" id="PF07479">
    <property type="entry name" value="NAD_Gly3P_dh_C"/>
    <property type="match status" value="1"/>
</dbReference>
<feature type="active site" description="Proton acceptor" evidence="8">
    <location>
        <position position="193"/>
    </location>
</feature>
<evidence type="ECO:0000313" key="14">
    <source>
        <dbReference type="Proteomes" id="UP001595685"/>
    </source>
</evidence>
<keyword evidence="5 8" id="KW-0443">Lipid metabolism</keyword>
<dbReference type="EMBL" id="JBHRWW010000004">
    <property type="protein sequence ID" value="MFC3688276.1"/>
    <property type="molecule type" value="Genomic_DNA"/>
</dbReference>
<comment type="similarity">
    <text evidence="1 8 9">Belongs to the NAD-dependent glycerol-3-phosphate dehydrogenase family.</text>
</comment>
<evidence type="ECO:0000256" key="10">
    <source>
        <dbReference type="RuleBase" id="RU000439"/>
    </source>
</evidence>
<dbReference type="PRINTS" id="PR00077">
    <property type="entry name" value="GPDHDRGNASE"/>
</dbReference>
<accession>A0ABV7WIA9</accession>
<dbReference type="InterPro" id="IPR006109">
    <property type="entry name" value="G3P_DH_NAD-dep_C"/>
</dbReference>
<feature type="binding site" evidence="8">
    <location>
        <position position="283"/>
    </location>
    <ligand>
        <name>NADPH</name>
        <dbReference type="ChEBI" id="CHEBI:57783"/>
    </ligand>
</feature>
<feature type="binding site" evidence="8">
    <location>
        <position position="13"/>
    </location>
    <ligand>
        <name>NADPH</name>
        <dbReference type="ChEBI" id="CHEBI:57783"/>
    </ligand>
</feature>
<dbReference type="Proteomes" id="UP001595685">
    <property type="component" value="Unassembled WGS sequence"/>
</dbReference>
<feature type="binding site" evidence="8">
    <location>
        <position position="138"/>
    </location>
    <ligand>
        <name>sn-glycerol 3-phosphate</name>
        <dbReference type="ChEBI" id="CHEBI:57597"/>
    </ligand>
</feature>
<gene>
    <name evidence="8" type="primary">gpsA</name>
    <name evidence="13" type="ORF">ACFOLH_07980</name>
</gene>
<feature type="domain" description="Glycerol-3-phosphate dehydrogenase NAD-dependent N-terminal" evidence="11">
    <location>
        <begin position="6"/>
        <end position="158"/>
    </location>
</feature>
<dbReference type="PROSITE" id="PS00957">
    <property type="entry name" value="NAD_G3PDH"/>
    <property type="match status" value="1"/>
</dbReference>
<feature type="domain" description="Glycerol-3-phosphate dehydrogenase NAD-dependent C-terminal" evidence="12">
    <location>
        <begin position="182"/>
        <end position="321"/>
    </location>
</feature>
<keyword evidence="14" id="KW-1185">Reference proteome</keyword>
<dbReference type="PANTHER" id="PTHR11728">
    <property type="entry name" value="GLYCEROL-3-PHOSPHATE DEHYDROGENASE"/>
    <property type="match status" value="1"/>
</dbReference>
<comment type="caution">
    <text evidence="13">The sequence shown here is derived from an EMBL/GenBank/DDBJ whole genome shotgun (WGS) entry which is preliminary data.</text>
</comment>
<evidence type="ECO:0000256" key="1">
    <source>
        <dbReference type="ARBA" id="ARBA00011009"/>
    </source>
</evidence>
<dbReference type="InterPro" id="IPR013328">
    <property type="entry name" value="6PGD_dom2"/>
</dbReference>
<evidence type="ECO:0000256" key="9">
    <source>
        <dbReference type="RuleBase" id="RU000437"/>
    </source>
</evidence>
<dbReference type="NCBIfam" id="NF000942">
    <property type="entry name" value="PRK00094.1-4"/>
    <property type="match status" value="1"/>
</dbReference>
<comment type="function">
    <text evidence="8">Catalyzes the reduction of the glycolytic intermediate dihydroxyacetone phosphate (DHAP) to sn-glycerol 3-phosphate (G3P), the key precursor for phospholipid synthesis.</text>
</comment>
<comment type="catalytic activity">
    <reaction evidence="8 10">
        <text>sn-glycerol 3-phosphate + NADP(+) = dihydroxyacetone phosphate + NADPH + H(+)</text>
        <dbReference type="Rhea" id="RHEA:11096"/>
        <dbReference type="ChEBI" id="CHEBI:15378"/>
        <dbReference type="ChEBI" id="CHEBI:57597"/>
        <dbReference type="ChEBI" id="CHEBI:57642"/>
        <dbReference type="ChEBI" id="CHEBI:57783"/>
        <dbReference type="ChEBI" id="CHEBI:58349"/>
        <dbReference type="EC" id="1.1.1.94"/>
    </reaction>
</comment>
<evidence type="ECO:0000256" key="5">
    <source>
        <dbReference type="ARBA" id="ARBA00023098"/>
    </source>
</evidence>
<feature type="binding site" evidence="8">
    <location>
        <position position="257"/>
    </location>
    <ligand>
        <name>NADPH</name>
        <dbReference type="ChEBI" id="CHEBI:57783"/>
    </ligand>
</feature>
<feature type="binding site" evidence="8">
    <location>
        <position position="258"/>
    </location>
    <ligand>
        <name>sn-glycerol 3-phosphate</name>
        <dbReference type="ChEBI" id="CHEBI:57597"/>
    </ligand>
</feature>
<name>A0ABV7WIA9_9MICO</name>
<evidence type="ECO:0000256" key="7">
    <source>
        <dbReference type="ARBA" id="ARBA00023264"/>
    </source>
</evidence>
<keyword evidence="2 8" id="KW-0444">Lipid biosynthesis</keyword>
<dbReference type="PIRSF" id="PIRSF000114">
    <property type="entry name" value="Glycerol-3-P_dh"/>
    <property type="match status" value="1"/>
</dbReference>
<feature type="binding site" evidence="8">
    <location>
        <position position="246"/>
    </location>
    <ligand>
        <name>sn-glycerol 3-phosphate</name>
        <dbReference type="ChEBI" id="CHEBI:57597"/>
    </ligand>
</feature>
<keyword evidence="8" id="KW-0547">Nucleotide-binding</keyword>
<comment type="catalytic activity">
    <reaction evidence="8">
        <text>sn-glycerol 3-phosphate + NAD(+) = dihydroxyacetone phosphate + NADH + H(+)</text>
        <dbReference type="Rhea" id="RHEA:11092"/>
        <dbReference type="ChEBI" id="CHEBI:15378"/>
        <dbReference type="ChEBI" id="CHEBI:57540"/>
        <dbReference type="ChEBI" id="CHEBI:57597"/>
        <dbReference type="ChEBI" id="CHEBI:57642"/>
        <dbReference type="ChEBI" id="CHEBI:57945"/>
        <dbReference type="EC" id="1.1.1.94"/>
    </reaction>
</comment>
<dbReference type="InterPro" id="IPR036291">
    <property type="entry name" value="NAD(P)-bd_dom_sf"/>
</dbReference>
<sequence>MSTDRVVVLGSGSWGTTFAAVTADAGCPSTVWGRDAAVVAEIDGDHRNSAYLPGIELPSALRATTDAASAVARADVLVLALPSKVLRDTLGPLAGAIPDGAVLVSLAKGVELGTGRRMSEVVAEAAGVDAARVAVVSGPNLAREIAERQPTATVVAAPGVALAERVAAACSTDYFRPYTNTDVVGVEIAGAMKNVMALAVGMAVGLGMGDNSKASLITRGLAETARLGTALGADPQTFAGLAGMGDLVATCTSPLSRNRTFGEQLGAGHSVDEVVGATRRTAEGVVSCRSLLALARSLGVDVPITEAVAAVVTGALRPQELAATMFRRARKAESG</sequence>
<evidence type="ECO:0000313" key="13">
    <source>
        <dbReference type="EMBL" id="MFC3688276.1"/>
    </source>
</evidence>
<proteinExistence type="inferred from homology"/>
<dbReference type="PANTHER" id="PTHR11728:SF1">
    <property type="entry name" value="GLYCEROL-3-PHOSPHATE DEHYDROGENASE [NAD(+)] 2, CHLOROPLASTIC"/>
    <property type="match status" value="1"/>
</dbReference>
<comment type="caution">
    <text evidence="8">Lacks conserved residue(s) required for the propagation of feature annotation.</text>
</comment>
<dbReference type="GO" id="GO:0047952">
    <property type="term" value="F:glycerol-3-phosphate dehydrogenase [NAD(P)+] activity"/>
    <property type="evidence" value="ECO:0007669"/>
    <property type="project" value="UniProtKB-EC"/>
</dbReference>
<keyword evidence="8" id="KW-0521">NADP</keyword>
<evidence type="ECO:0000259" key="11">
    <source>
        <dbReference type="Pfam" id="PF01210"/>
    </source>
</evidence>
<dbReference type="InterPro" id="IPR008927">
    <property type="entry name" value="6-PGluconate_DH-like_C_sf"/>
</dbReference>
<keyword evidence="6 8" id="KW-0594">Phospholipid biosynthesis</keyword>
<feature type="binding site" evidence="8">
    <location>
        <position position="51"/>
    </location>
    <ligand>
        <name>NADPH</name>
        <dbReference type="ChEBI" id="CHEBI:57783"/>
    </ligand>
</feature>
<keyword evidence="8" id="KW-0963">Cytoplasm</keyword>
<keyword evidence="7 8" id="KW-1208">Phospholipid metabolism</keyword>
<dbReference type="NCBIfam" id="NF000940">
    <property type="entry name" value="PRK00094.1-2"/>
    <property type="match status" value="1"/>
</dbReference>
<evidence type="ECO:0000256" key="6">
    <source>
        <dbReference type="ARBA" id="ARBA00023209"/>
    </source>
</evidence>
<organism evidence="13 14">
    <name type="scientific">Aquipuribacter hungaricus</name>
    <dbReference type="NCBI Taxonomy" id="545624"/>
    <lineage>
        <taxon>Bacteria</taxon>
        <taxon>Bacillati</taxon>
        <taxon>Actinomycetota</taxon>
        <taxon>Actinomycetes</taxon>
        <taxon>Micrococcales</taxon>
        <taxon>Intrasporangiaceae</taxon>
        <taxon>Aquipuribacter</taxon>
    </lineage>
</organism>
<dbReference type="SUPFAM" id="SSF48179">
    <property type="entry name" value="6-phosphogluconate dehydrogenase C-terminal domain-like"/>
    <property type="match status" value="1"/>
</dbReference>
<dbReference type="EC" id="1.1.1.94" evidence="8"/>
<comment type="pathway">
    <text evidence="8">Membrane lipid metabolism; glycerophospholipid metabolism.</text>
</comment>
<dbReference type="InterPro" id="IPR011128">
    <property type="entry name" value="G3P_DH_NAD-dep_N"/>
</dbReference>
<feature type="binding site" evidence="8">
    <location>
        <position position="193"/>
    </location>
    <ligand>
        <name>sn-glycerol 3-phosphate</name>
        <dbReference type="ChEBI" id="CHEBI:57597"/>
    </ligand>
</feature>
<dbReference type="SUPFAM" id="SSF51735">
    <property type="entry name" value="NAD(P)-binding Rossmann-fold domains"/>
    <property type="match status" value="1"/>
</dbReference>
<evidence type="ECO:0000256" key="3">
    <source>
        <dbReference type="ARBA" id="ARBA00023002"/>
    </source>
</evidence>
<dbReference type="RefSeq" id="WP_340293202.1">
    <property type="nucleotide sequence ID" value="NZ_JBBEOI010000099.1"/>
</dbReference>
<feature type="binding site" evidence="8">
    <location>
        <position position="257"/>
    </location>
    <ligand>
        <name>sn-glycerol 3-phosphate</name>
        <dbReference type="ChEBI" id="CHEBI:57597"/>
    </ligand>
</feature>
<keyword evidence="4 8" id="KW-0520">NAD</keyword>
<reference evidence="14" key="1">
    <citation type="journal article" date="2019" name="Int. J. Syst. Evol. Microbiol.">
        <title>The Global Catalogue of Microorganisms (GCM) 10K type strain sequencing project: providing services to taxonomists for standard genome sequencing and annotation.</title>
        <authorList>
            <consortium name="The Broad Institute Genomics Platform"/>
            <consortium name="The Broad Institute Genome Sequencing Center for Infectious Disease"/>
            <person name="Wu L."/>
            <person name="Ma J."/>
        </authorList>
    </citation>
    <scope>NUCLEOTIDE SEQUENCE [LARGE SCALE GENOMIC DNA]</scope>
    <source>
        <strain evidence="14">NCAIM B.02333</strain>
    </source>
</reference>
<evidence type="ECO:0000259" key="12">
    <source>
        <dbReference type="Pfam" id="PF07479"/>
    </source>
</evidence>
<evidence type="ECO:0000256" key="8">
    <source>
        <dbReference type="HAMAP-Rule" id="MF_00394"/>
    </source>
</evidence>
<comment type="subcellular location">
    <subcellularLocation>
        <location evidence="8">Cytoplasm</location>
    </subcellularLocation>
</comment>
<dbReference type="HAMAP" id="MF_00394">
    <property type="entry name" value="NAD_Glyc3P_dehydrog"/>
    <property type="match status" value="1"/>
</dbReference>
<dbReference type="Gene3D" id="3.40.50.720">
    <property type="entry name" value="NAD(P)-binding Rossmann-like Domain"/>
    <property type="match status" value="1"/>
</dbReference>
<dbReference type="InterPro" id="IPR006168">
    <property type="entry name" value="G3P_DH_NAD-dep"/>
</dbReference>
<protein>
    <recommendedName>
        <fullName evidence="8">Glycerol-3-phosphate dehydrogenase [NAD(P)+]</fullName>
        <ecNumber evidence="8">1.1.1.94</ecNumber>
    </recommendedName>
    <alternativeName>
        <fullName evidence="8">NAD(P)(+)-dependent glycerol-3-phosphate dehydrogenase</fullName>
    </alternativeName>
    <alternativeName>
        <fullName evidence="8">NAD(P)H-dependent dihydroxyacetone-phosphate reductase</fullName>
    </alternativeName>
</protein>
<feature type="binding site" evidence="8">
    <location>
        <position position="34"/>
    </location>
    <ligand>
        <name>NADPH</name>
        <dbReference type="ChEBI" id="CHEBI:57783"/>
    </ligand>
</feature>
<feature type="binding site" evidence="8">
    <location>
        <position position="256"/>
    </location>
    <ligand>
        <name>sn-glycerol 3-phosphate</name>
        <dbReference type="ChEBI" id="CHEBI:57597"/>
    </ligand>
</feature>
<dbReference type="Gene3D" id="1.10.1040.10">
    <property type="entry name" value="N-(1-d-carboxylethyl)-l-norvaline Dehydrogenase, domain 2"/>
    <property type="match status" value="1"/>
</dbReference>
<feature type="binding site" evidence="8">
    <location>
        <position position="108"/>
    </location>
    <ligand>
        <name>sn-glycerol 3-phosphate</name>
        <dbReference type="ChEBI" id="CHEBI:57597"/>
    </ligand>
</feature>